<dbReference type="PROSITE" id="PS50106">
    <property type="entry name" value="PDZ"/>
    <property type="match status" value="1"/>
</dbReference>
<dbReference type="Gene3D" id="2.30.42.10">
    <property type="match status" value="1"/>
</dbReference>
<organism evidence="7 8">
    <name type="scientific">SAR92 bacterium BACL26 MAG-121220-bin70</name>
    <dbReference type="NCBI Taxonomy" id="1655626"/>
    <lineage>
        <taxon>Bacteria</taxon>
        <taxon>Pseudomonadati</taxon>
        <taxon>Pseudomonadota</taxon>
        <taxon>Gammaproteobacteria</taxon>
        <taxon>Cellvibrionales</taxon>
        <taxon>Porticoccaceae</taxon>
        <taxon>SAR92 clade</taxon>
    </lineage>
</organism>
<accession>A0A0R2UGM2</accession>
<keyword evidence="3" id="KW-0378">Hydrolase</keyword>
<evidence type="ECO:0000256" key="4">
    <source>
        <dbReference type="ARBA" id="ARBA00022825"/>
    </source>
</evidence>
<dbReference type="InterPro" id="IPR043504">
    <property type="entry name" value="Peptidase_S1_PA_chymotrypsin"/>
</dbReference>
<dbReference type="AlphaFoldDB" id="A0A0R2UGM2"/>
<feature type="transmembrane region" description="Helical" evidence="5">
    <location>
        <begin position="12"/>
        <end position="34"/>
    </location>
</feature>
<gene>
    <name evidence="7" type="ORF">ABS24_00585</name>
</gene>
<comment type="similarity">
    <text evidence="1">Belongs to the peptidase S1C family.</text>
</comment>
<evidence type="ECO:0000256" key="5">
    <source>
        <dbReference type="SAM" id="Phobius"/>
    </source>
</evidence>
<reference evidence="7 8" key="1">
    <citation type="submission" date="2015-10" db="EMBL/GenBank/DDBJ databases">
        <title>Metagenome-Assembled Genomes uncover a global brackish microbiome.</title>
        <authorList>
            <person name="Hugerth L.W."/>
            <person name="Larsson J."/>
            <person name="Alneberg J."/>
            <person name="Lindh M.V."/>
            <person name="Legrand C."/>
            <person name="Pinhassi J."/>
            <person name="Andersson A.F."/>
        </authorList>
    </citation>
    <scope>NUCLEOTIDE SEQUENCE [LARGE SCALE GENOMIC DNA]</scope>
    <source>
        <strain evidence="7">BACL26 MAG-121220-bin70</strain>
    </source>
</reference>
<dbReference type="InterPro" id="IPR036034">
    <property type="entry name" value="PDZ_sf"/>
</dbReference>
<dbReference type="GO" id="GO:0006515">
    <property type="term" value="P:protein quality control for misfolded or incompletely synthesized proteins"/>
    <property type="evidence" value="ECO:0007669"/>
    <property type="project" value="TreeGrafter"/>
</dbReference>
<dbReference type="Gene3D" id="2.40.10.10">
    <property type="entry name" value="Trypsin-like serine proteases"/>
    <property type="match status" value="2"/>
</dbReference>
<protein>
    <submittedName>
        <fullName evidence="7">2-alkenal reductase</fullName>
    </submittedName>
</protein>
<dbReference type="Pfam" id="PF13180">
    <property type="entry name" value="PDZ_2"/>
    <property type="match status" value="1"/>
</dbReference>
<evidence type="ECO:0000256" key="2">
    <source>
        <dbReference type="ARBA" id="ARBA00022670"/>
    </source>
</evidence>
<keyword evidence="5" id="KW-0812">Transmembrane</keyword>
<feature type="domain" description="PDZ" evidence="6">
    <location>
        <begin position="298"/>
        <end position="338"/>
    </location>
</feature>
<dbReference type="PANTHER" id="PTHR22939:SF129">
    <property type="entry name" value="SERINE PROTEASE HTRA2, MITOCHONDRIAL"/>
    <property type="match status" value="1"/>
</dbReference>
<dbReference type="Pfam" id="PF13365">
    <property type="entry name" value="Trypsin_2"/>
    <property type="match status" value="1"/>
</dbReference>
<evidence type="ECO:0000313" key="8">
    <source>
        <dbReference type="Proteomes" id="UP000051213"/>
    </source>
</evidence>
<comment type="caution">
    <text evidence="7">The sequence shown here is derived from an EMBL/GenBank/DDBJ whole genome shotgun (WGS) entry which is preliminary data.</text>
</comment>
<dbReference type="PANTHER" id="PTHR22939">
    <property type="entry name" value="SERINE PROTEASE FAMILY S1C HTRA-RELATED"/>
    <property type="match status" value="1"/>
</dbReference>
<dbReference type="GO" id="GO:0042597">
    <property type="term" value="C:periplasmic space"/>
    <property type="evidence" value="ECO:0007669"/>
    <property type="project" value="TreeGrafter"/>
</dbReference>
<keyword evidence="5" id="KW-0472">Membrane</keyword>
<dbReference type="SUPFAM" id="SSF50494">
    <property type="entry name" value="Trypsin-like serine proteases"/>
    <property type="match status" value="1"/>
</dbReference>
<keyword evidence="4" id="KW-0720">Serine protease</keyword>
<dbReference type="SMART" id="SM00228">
    <property type="entry name" value="PDZ"/>
    <property type="match status" value="1"/>
</dbReference>
<dbReference type="InterPro" id="IPR001940">
    <property type="entry name" value="Peptidase_S1C"/>
</dbReference>
<keyword evidence="5" id="KW-1133">Transmembrane helix</keyword>
<dbReference type="EMBL" id="LICA01000059">
    <property type="protein sequence ID" value="KRO96269.1"/>
    <property type="molecule type" value="Genomic_DNA"/>
</dbReference>
<dbReference type="Proteomes" id="UP000051213">
    <property type="component" value="Unassembled WGS sequence"/>
</dbReference>
<keyword evidence="2" id="KW-0645">Protease</keyword>
<evidence type="ECO:0000256" key="1">
    <source>
        <dbReference type="ARBA" id="ARBA00010541"/>
    </source>
</evidence>
<name>A0A0R2UGM2_9GAMM</name>
<evidence type="ECO:0000313" key="7">
    <source>
        <dbReference type="EMBL" id="KRO96269.1"/>
    </source>
</evidence>
<proteinExistence type="inferred from homology"/>
<evidence type="ECO:0000256" key="3">
    <source>
        <dbReference type="ARBA" id="ARBA00022801"/>
    </source>
</evidence>
<dbReference type="GO" id="GO:0004252">
    <property type="term" value="F:serine-type endopeptidase activity"/>
    <property type="evidence" value="ECO:0007669"/>
    <property type="project" value="InterPro"/>
</dbReference>
<dbReference type="SUPFAM" id="SSF50156">
    <property type="entry name" value="PDZ domain-like"/>
    <property type="match status" value="1"/>
</dbReference>
<dbReference type="InterPro" id="IPR009003">
    <property type="entry name" value="Peptidase_S1_PA"/>
</dbReference>
<evidence type="ECO:0000259" key="6">
    <source>
        <dbReference type="PROSITE" id="PS50106"/>
    </source>
</evidence>
<sequence length="368" mass="38358">MCVKETKNKKIVIEYIAKPVLVGLLVAAVLILAFPQFRPNTDHDAADLMTLRQSNVGMDWIGPVSYAAAVSRAAPSVVNIYTLQAARSRSDPSNRISLGSGVIMQSDGLVLTNHHVIEGAVKILVLLYDGRELPATVVGTDPEIDLAVLKIEADNLSPIALGEPSQARIGDIVLAIGNPSGIGQSVTQGIISAKGRNGLRLNIFENFIQTDAAINSGSSGGALIDAYGNLLGINTATLNNAGSTGISFAIPADAAAKVLSDIAQYGHVVRGWLGISADLGLLSNQLSSELGTTKIFGVTSVEPGGPTAKAGVKPGDVIFKIDGRPVTDPHASISQITHVTPGQPVKLSIVRQDAIMEFTVIAGNRPLQ</sequence>
<dbReference type="PRINTS" id="PR00834">
    <property type="entry name" value="PROTEASES2C"/>
</dbReference>
<dbReference type="InterPro" id="IPR001478">
    <property type="entry name" value="PDZ"/>
</dbReference>